<organism evidence="1 2">
    <name type="scientific">Brassica campestris</name>
    <name type="common">Field mustard</name>
    <dbReference type="NCBI Taxonomy" id="3711"/>
    <lineage>
        <taxon>Eukaryota</taxon>
        <taxon>Viridiplantae</taxon>
        <taxon>Streptophyta</taxon>
        <taxon>Embryophyta</taxon>
        <taxon>Tracheophyta</taxon>
        <taxon>Spermatophyta</taxon>
        <taxon>Magnoliopsida</taxon>
        <taxon>eudicotyledons</taxon>
        <taxon>Gunneridae</taxon>
        <taxon>Pentapetalae</taxon>
        <taxon>rosids</taxon>
        <taxon>malvids</taxon>
        <taxon>Brassicales</taxon>
        <taxon>Brassicaceae</taxon>
        <taxon>Brassiceae</taxon>
        <taxon>Brassica</taxon>
    </lineage>
</organism>
<dbReference type="HOGENOM" id="CLU_122564_0_0_1"/>
<dbReference type="AlphaFoldDB" id="M4EHR6"/>
<keyword evidence="2" id="KW-1185">Reference proteome</keyword>
<dbReference type="InParanoid" id="M4EHR6"/>
<sequence>MVLIYHSCKGFSDLEELWDDLLVSRLKYNALGDFQDNLPGSLLTCLPFITDLSVSMVLIFPLDMFFKSGADFGRFMGSLLGNLLKYNALEDLSEILWKTSRKSYGRLLGSLLAHYILEDLREDFP</sequence>
<evidence type="ECO:0000313" key="1">
    <source>
        <dbReference type="EnsemblPlants" id="Bra028331.1-P"/>
    </source>
</evidence>
<evidence type="ECO:0000313" key="2">
    <source>
        <dbReference type="Proteomes" id="UP000011750"/>
    </source>
</evidence>
<dbReference type="STRING" id="51351.M4EHR6"/>
<protein>
    <submittedName>
        <fullName evidence="1">Uncharacterized protein</fullName>
    </submittedName>
</protein>
<name>M4EHR6_BRACM</name>
<accession>M4EHR6</accession>
<proteinExistence type="predicted"/>
<reference evidence="1" key="3">
    <citation type="submission" date="2023-03" db="UniProtKB">
        <authorList>
            <consortium name="EnsemblPlants"/>
        </authorList>
    </citation>
    <scope>IDENTIFICATION</scope>
    <source>
        <strain evidence="1">cv. Chiifu-401-42</strain>
    </source>
</reference>
<dbReference type="EnsemblPlants" id="Bra028331.1">
    <property type="protein sequence ID" value="Bra028331.1-P"/>
    <property type="gene ID" value="Bra028331"/>
</dbReference>
<dbReference type="Proteomes" id="UP000011750">
    <property type="component" value="Chromosome A01"/>
</dbReference>
<dbReference type="Gramene" id="Bra028331.1">
    <property type="protein sequence ID" value="Bra028331.1-P"/>
    <property type="gene ID" value="Bra028331"/>
</dbReference>
<reference evidence="1 2" key="1">
    <citation type="journal article" date="2011" name="Nat. Genet.">
        <title>The genome of the mesopolyploid crop species Brassica rapa.</title>
        <authorList>
            <consortium name="Brassica rapa Genome Sequencing Project Consortium"/>
            <person name="Wang X."/>
            <person name="Wang H."/>
            <person name="Wang J."/>
            <person name="Sun R."/>
            <person name="Wu J."/>
            <person name="Liu S."/>
            <person name="Bai Y."/>
            <person name="Mun J.H."/>
            <person name="Bancroft I."/>
            <person name="Cheng F."/>
            <person name="Huang S."/>
            <person name="Li X."/>
            <person name="Hua W."/>
            <person name="Wang J."/>
            <person name="Wang X."/>
            <person name="Freeling M."/>
            <person name="Pires J.C."/>
            <person name="Paterson A.H."/>
            <person name="Chalhoub B."/>
            <person name="Wang B."/>
            <person name="Hayward A."/>
            <person name="Sharpe A.G."/>
            <person name="Park B.S."/>
            <person name="Weisshaar B."/>
            <person name="Liu B."/>
            <person name="Li B."/>
            <person name="Liu B."/>
            <person name="Tong C."/>
            <person name="Song C."/>
            <person name="Duran C."/>
            <person name="Peng C."/>
            <person name="Geng C."/>
            <person name="Koh C."/>
            <person name="Lin C."/>
            <person name="Edwards D."/>
            <person name="Mu D."/>
            <person name="Shen D."/>
            <person name="Soumpourou E."/>
            <person name="Li F."/>
            <person name="Fraser F."/>
            <person name="Conant G."/>
            <person name="Lassalle G."/>
            <person name="King G.J."/>
            <person name="Bonnema G."/>
            <person name="Tang H."/>
            <person name="Wang H."/>
            <person name="Belcram H."/>
            <person name="Zhou H."/>
            <person name="Hirakawa H."/>
            <person name="Abe H."/>
            <person name="Guo H."/>
            <person name="Wang H."/>
            <person name="Jin H."/>
            <person name="Parkin I.A."/>
            <person name="Batley J."/>
            <person name="Kim J.S."/>
            <person name="Just J."/>
            <person name="Li J."/>
            <person name="Xu J."/>
            <person name="Deng J."/>
            <person name="Kim J.A."/>
            <person name="Li J."/>
            <person name="Yu J."/>
            <person name="Meng J."/>
            <person name="Wang J."/>
            <person name="Min J."/>
            <person name="Poulain J."/>
            <person name="Wang J."/>
            <person name="Hatakeyama K."/>
            <person name="Wu K."/>
            <person name="Wang L."/>
            <person name="Fang L."/>
            <person name="Trick M."/>
            <person name="Links M.G."/>
            <person name="Zhao M."/>
            <person name="Jin M."/>
            <person name="Ramchiary N."/>
            <person name="Drou N."/>
            <person name="Berkman P.J."/>
            <person name="Cai Q."/>
            <person name="Huang Q."/>
            <person name="Li R."/>
            <person name="Tabata S."/>
            <person name="Cheng S."/>
            <person name="Zhang S."/>
            <person name="Zhang S."/>
            <person name="Huang S."/>
            <person name="Sato S."/>
            <person name="Sun S."/>
            <person name="Kwon S.J."/>
            <person name="Choi S.R."/>
            <person name="Lee T.H."/>
            <person name="Fan W."/>
            <person name="Zhao X."/>
            <person name="Tan X."/>
            <person name="Xu X."/>
            <person name="Wang Y."/>
            <person name="Qiu Y."/>
            <person name="Yin Y."/>
            <person name="Li Y."/>
            <person name="Du Y."/>
            <person name="Liao Y."/>
            <person name="Lim Y."/>
            <person name="Narusaka Y."/>
            <person name="Wang Y."/>
            <person name="Wang Z."/>
            <person name="Li Z."/>
            <person name="Wang Z."/>
            <person name="Xiong Z."/>
            <person name="Zhang Z."/>
        </authorList>
    </citation>
    <scope>NUCLEOTIDE SEQUENCE [LARGE SCALE GENOMIC DNA]</scope>
    <source>
        <strain evidence="1 2">cv. Chiifu-401-42</strain>
    </source>
</reference>
<reference evidence="1 2" key="2">
    <citation type="journal article" date="2018" name="Hortic Res">
        <title>Improved Brassica rapa reference genome by single-molecule sequencing and chromosome conformation capture technologies.</title>
        <authorList>
            <person name="Zhang L."/>
            <person name="Cai X."/>
            <person name="Wu J."/>
            <person name="Liu M."/>
            <person name="Grob S."/>
            <person name="Cheng F."/>
            <person name="Liang J."/>
            <person name="Cai C."/>
            <person name="Liu Z."/>
            <person name="Liu B."/>
            <person name="Wang F."/>
            <person name="Li S."/>
            <person name="Liu F."/>
            <person name="Li X."/>
            <person name="Cheng L."/>
            <person name="Yang W."/>
            <person name="Li M.H."/>
            <person name="Grossniklaus U."/>
            <person name="Zheng H."/>
            <person name="Wang X."/>
        </authorList>
    </citation>
    <scope>NUCLEOTIDE SEQUENCE [LARGE SCALE GENOMIC DNA]</scope>
    <source>
        <strain evidence="1 2">cv. Chiifu-401-42</strain>
    </source>
</reference>